<dbReference type="KEGG" id="dov:DSCO28_16150"/>
<evidence type="ECO:0000313" key="1">
    <source>
        <dbReference type="EMBL" id="BBO81049.1"/>
    </source>
</evidence>
<sequence>MLLTEKYSDQIAGVLYCYNRIVIQGTISGDRLCPSHDQLFVFKKNSHLPITQNLFKAIGCAVKVVKIYRKII</sequence>
<name>A0A5K7ZN74_9BACT</name>
<gene>
    <name evidence="1" type="ORF">DSCO28_16150</name>
</gene>
<organism evidence="1 2">
    <name type="scientific">Desulfosarcina ovata subsp. sediminis</name>
    <dbReference type="NCBI Taxonomy" id="885957"/>
    <lineage>
        <taxon>Bacteria</taxon>
        <taxon>Pseudomonadati</taxon>
        <taxon>Thermodesulfobacteriota</taxon>
        <taxon>Desulfobacteria</taxon>
        <taxon>Desulfobacterales</taxon>
        <taxon>Desulfosarcinaceae</taxon>
        <taxon>Desulfosarcina</taxon>
    </lineage>
</organism>
<accession>A0A5K7ZN74</accession>
<protein>
    <submittedName>
        <fullName evidence="1">Uncharacterized protein</fullName>
    </submittedName>
</protein>
<reference evidence="1 2" key="1">
    <citation type="submission" date="2019-11" db="EMBL/GenBank/DDBJ databases">
        <title>Comparative genomics of hydrocarbon-degrading Desulfosarcina strains.</title>
        <authorList>
            <person name="Watanabe M."/>
            <person name="Kojima H."/>
            <person name="Fukui M."/>
        </authorList>
    </citation>
    <scope>NUCLEOTIDE SEQUENCE [LARGE SCALE GENOMIC DNA]</scope>
    <source>
        <strain evidence="1 2">28bB2T</strain>
    </source>
</reference>
<evidence type="ECO:0000313" key="2">
    <source>
        <dbReference type="Proteomes" id="UP000425960"/>
    </source>
</evidence>
<dbReference type="EMBL" id="AP021876">
    <property type="protein sequence ID" value="BBO81049.1"/>
    <property type="molecule type" value="Genomic_DNA"/>
</dbReference>
<dbReference type="AlphaFoldDB" id="A0A5K7ZN74"/>
<proteinExistence type="predicted"/>
<dbReference type="Proteomes" id="UP000425960">
    <property type="component" value="Chromosome"/>
</dbReference>